<dbReference type="PATRIC" id="fig|1486262.3.peg.4402"/>
<dbReference type="AlphaFoldDB" id="A0A0D5LV37"/>
<dbReference type="HOGENOM" id="CLU_158714_0_0_5"/>
<dbReference type="EMBL" id="CP010803">
    <property type="protein sequence ID" value="AJY47632.1"/>
    <property type="molecule type" value="Genomic_DNA"/>
</dbReference>
<reference evidence="2 3" key="1">
    <citation type="journal article" date="2015" name="Genome Announc.">
        <title>Complete genome sequence of Martelella endophytica YC6887, which has antifungal activity associated with a halophyte.</title>
        <authorList>
            <person name="Khan A."/>
            <person name="Khan H."/>
            <person name="Chung E.J."/>
            <person name="Hossain M.T."/>
            <person name="Chung Y.R."/>
        </authorList>
    </citation>
    <scope>NUCLEOTIDE SEQUENCE [LARGE SCALE GENOMIC DNA]</scope>
    <source>
        <strain evidence="2">YC6887</strain>
    </source>
</reference>
<evidence type="ECO:0000313" key="2">
    <source>
        <dbReference type="EMBL" id="AJY47632.1"/>
    </source>
</evidence>
<keyword evidence="1" id="KW-0175">Coiled coil</keyword>
<keyword evidence="2" id="KW-0282">Flagellum</keyword>
<dbReference type="RefSeq" id="WP_045684180.1">
    <property type="nucleotide sequence ID" value="NZ_CP010803.1"/>
</dbReference>
<dbReference type="Proteomes" id="UP000032611">
    <property type="component" value="Chromosome"/>
</dbReference>
<proteinExistence type="predicted"/>
<dbReference type="KEGG" id="mey:TM49_21300"/>
<accession>A0A0D5LV37</accession>
<dbReference type="OrthoDB" id="7871364at2"/>
<keyword evidence="2" id="KW-0966">Cell projection</keyword>
<name>A0A0D5LV37_MAREN</name>
<evidence type="ECO:0000256" key="1">
    <source>
        <dbReference type="SAM" id="Coils"/>
    </source>
</evidence>
<sequence>MKARNSLLRLKAFQVKEKKRQLQQLQMMMDEFARMSDDLYQQINAEEQKTGITDPAHFAYSTFAKSARQRAQNLAVSVEDLRQQRNAAESELAEMELDYERAAALEERDSASRKRA</sequence>
<keyword evidence="3" id="KW-1185">Reference proteome</keyword>
<dbReference type="STRING" id="1486262.TM49_21300"/>
<feature type="coiled-coil region" evidence="1">
    <location>
        <begin position="64"/>
        <end position="105"/>
    </location>
</feature>
<gene>
    <name evidence="2" type="ORF">TM49_21300</name>
</gene>
<keyword evidence="2" id="KW-0969">Cilium</keyword>
<protein>
    <submittedName>
        <fullName evidence="2">Flagellar export protein FliJ</fullName>
    </submittedName>
</protein>
<evidence type="ECO:0000313" key="3">
    <source>
        <dbReference type="Proteomes" id="UP000032611"/>
    </source>
</evidence>
<organism evidence="2 3">
    <name type="scientific">Martelella endophytica</name>
    <dbReference type="NCBI Taxonomy" id="1486262"/>
    <lineage>
        <taxon>Bacteria</taxon>
        <taxon>Pseudomonadati</taxon>
        <taxon>Pseudomonadota</taxon>
        <taxon>Alphaproteobacteria</taxon>
        <taxon>Hyphomicrobiales</taxon>
        <taxon>Aurantimonadaceae</taxon>
        <taxon>Martelella</taxon>
    </lineage>
</organism>